<dbReference type="RefSeq" id="WP_377764886.1">
    <property type="nucleotide sequence ID" value="NZ_JBHULB010000005.1"/>
</dbReference>
<proteinExistence type="predicted"/>
<dbReference type="EMBL" id="JBHULB010000005">
    <property type="protein sequence ID" value="MFD2585487.1"/>
    <property type="molecule type" value="Genomic_DNA"/>
</dbReference>
<dbReference type="Pfam" id="PF13588">
    <property type="entry name" value="HSDR_N_2"/>
    <property type="match status" value="1"/>
</dbReference>
<evidence type="ECO:0000313" key="3">
    <source>
        <dbReference type="Proteomes" id="UP001597526"/>
    </source>
</evidence>
<keyword evidence="3" id="KW-1185">Reference proteome</keyword>
<accession>A0ABW5MQL2</accession>
<feature type="domain" description="Type I restriction enzyme R protein N-terminal" evidence="1">
    <location>
        <begin position="35"/>
        <end position="144"/>
    </location>
</feature>
<protein>
    <submittedName>
        <fullName evidence="2">Type I restriction enzyme HsdR N-terminal domain-containing protein</fullName>
    </submittedName>
</protein>
<reference evidence="3" key="1">
    <citation type="journal article" date="2019" name="Int. J. Syst. Evol. Microbiol.">
        <title>The Global Catalogue of Microorganisms (GCM) 10K type strain sequencing project: providing services to taxonomists for standard genome sequencing and annotation.</title>
        <authorList>
            <consortium name="The Broad Institute Genomics Platform"/>
            <consortium name="The Broad Institute Genome Sequencing Center for Infectious Disease"/>
            <person name="Wu L."/>
            <person name="Ma J."/>
        </authorList>
    </citation>
    <scope>NUCLEOTIDE SEQUENCE [LARGE SCALE GENOMIC DNA]</scope>
    <source>
        <strain evidence="3">KCTC 52368</strain>
    </source>
</reference>
<gene>
    <name evidence="2" type="ORF">ACFSQJ_01020</name>
</gene>
<evidence type="ECO:0000313" key="2">
    <source>
        <dbReference type="EMBL" id="MFD2585487.1"/>
    </source>
</evidence>
<dbReference type="InterPro" id="IPR029464">
    <property type="entry name" value="HSDR_N"/>
</dbReference>
<name>A0ABW5MQL2_9FLAO</name>
<dbReference type="Proteomes" id="UP001597526">
    <property type="component" value="Unassembled WGS sequence"/>
</dbReference>
<organism evidence="2 3">
    <name type="scientific">Croceitalea marina</name>
    <dbReference type="NCBI Taxonomy" id="1775166"/>
    <lineage>
        <taxon>Bacteria</taxon>
        <taxon>Pseudomonadati</taxon>
        <taxon>Bacteroidota</taxon>
        <taxon>Flavobacteriia</taxon>
        <taxon>Flavobacteriales</taxon>
        <taxon>Flavobacteriaceae</taxon>
        <taxon>Croceitalea</taxon>
    </lineage>
</organism>
<sequence length="148" mass="17579">MRPLNFKEYSFRLKSSENSIHIFDIVRKKFVVLQPEEWVRQHTVHFLIKEKKYPKSIINVEKQITVNSLKKRFDVVVFNSDGSIKILVECKSPDVTITQATFDQIARYNIKLNAEYLMVTNGLNHFYCQIDAVEEKYTFLREIPDFSR</sequence>
<comment type="caution">
    <text evidence="2">The sequence shown here is derived from an EMBL/GenBank/DDBJ whole genome shotgun (WGS) entry which is preliminary data.</text>
</comment>
<evidence type="ECO:0000259" key="1">
    <source>
        <dbReference type="Pfam" id="PF13588"/>
    </source>
</evidence>